<keyword evidence="8 14" id="KW-0808">Transferase</keyword>
<proteinExistence type="inferred from homology"/>
<dbReference type="RefSeq" id="WP_343752973.1">
    <property type="nucleotide sequence ID" value="NZ_BAAACW010000016.1"/>
</dbReference>
<dbReference type="InterPro" id="IPR054728">
    <property type="entry name" value="RsmB-like_ferredoxin"/>
</dbReference>
<evidence type="ECO:0000256" key="11">
    <source>
        <dbReference type="ARBA" id="ARBA00030399"/>
    </source>
</evidence>
<dbReference type="Proteomes" id="UP001501166">
    <property type="component" value="Unassembled WGS sequence"/>
</dbReference>
<dbReference type="PROSITE" id="PS51686">
    <property type="entry name" value="SAM_MT_RSMB_NOP"/>
    <property type="match status" value="1"/>
</dbReference>
<feature type="binding site" evidence="14">
    <location>
        <begin position="263"/>
        <end position="269"/>
    </location>
    <ligand>
        <name>S-adenosyl-L-methionine</name>
        <dbReference type="ChEBI" id="CHEBI:59789"/>
    </ligand>
</feature>
<comment type="caution">
    <text evidence="16">The sequence shown here is derived from an EMBL/GenBank/DDBJ whole genome shotgun (WGS) entry which is preliminary data.</text>
</comment>
<evidence type="ECO:0000313" key="17">
    <source>
        <dbReference type="Proteomes" id="UP001501166"/>
    </source>
</evidence>
<comment type="function">
    <text evidence="1">Specifically methylates the cytosine at position 967 (m5C967) of 16S rRNA.</text>
</comment>
<dbReference type="InterPro" id="IPR001678">
    <property type="entry name" value="MeTrfase_RsmB-F_NOP2_dom"/>
</dbReference>
<evidence type="ECO:0000256" key="5">
    <source>
        <dbReference type="ARBA" id="ARBA00022490"/>
    </source>
</evidence>
<dbReference type="InterPro" id="IPR004573">
    <property type="entry name" value="rRNA_ssu_MeTfrase_B"/>
</dbReference>
<feature type="binding site" evidence="14">
    <location>
        <position position="336"/>
    </location>
    <ligand>
        <name>S-adenosyl-L-methionine</name>
        <dbReference type="ChEBI" id="CHEBI:59789"/>
    </ligand>
</feature>
<dbReference type="PRINTS" id="PR02008">
    <property type="entry name" value="RCMTFAMILY"/>
</dbReference>
<evidence type="ECO:0000256" key="1">
    <source>
        <dbReference type="ARBA" id="ARBA00002724"/>
    </source>
</evidence>
<evidence type="ECO:0000256" key="12">
    <source>
        <dbReference type="ARBA" id="ARBA00031088"/>
    </source>
</evidence>
<dbReference type="InterPro" id="IPR006027">
    <property type="entry name" value="NusB_RsmB_TIM44"/>
</dbReference>
<dbReference type="InterPro" id="IPR049560">
    <property type="entry name" value="MeTrfase_RsmB-F_NOP2_cat"/>
</dbReference>
<evidence type="ECO:0000256" key="6">
    <source>
        <dbReference type="ARBA" id="ARBA00022552"/>
    </source>
</evidence>
<dbReference type="InterPro" id="IPR018314">
    <property type="entry name" value="RsmB/NOL1/NOP2-like_CS"/>
</dbReference>
<dbReference type="PANTHER" id="PTHR22807:SF53">
    <property type="entry name" value="RIBOSOMAL RNA SMALL SUBUNIT METHYLTRANSFERASE B-RELATED"/>
    <property type="match status" value="1"/>
</dbReference>
<organism evidence="16 17">
    <name type="scientific">Alkalibacterium iburiense</name>
    <dbReference type="NCBI Taxonomy" id="290589"/>
    <lineage>
        <taxon>Bacteria</taxon>
        <taxon>Bacillati</taxon>
        <taxon>Bacillota</taxon>
        <taxon>Bacilli</taxon>
        <taxon>Lactobacillales</taxon>
        <taxon>Carnobacteriaceae</taxon>
        <taxon>Alkalibacterium</taxon>
    </lineage>
</organism>
<evidence type="ECO:0000256" key="4">
    <source>
        <dbReference type="ARBA" id="ARBA00012140"/>
    </source>
</evidence>
<evidence type="ECO:0000256" key="9">
    <source>
        <dbReference type="ARBA" id="ARBA00022691"/>
    </source>
</evidence>
<name>A0ABN0X0P3_9LACT</name>
<dbReference type="InterPro" id="IPR023267">
    <property type="entry name" value="RCMT"/>
</dbReference>
<feature type="binding site" evidence="14">
    <location>
        <position position="317"/>
    </location>
    <ligand>
        <name>S-adenosyl-L-methionine</name>
        <dbReference type="ChEBI" id="CHEBI:59789"/>
    </ligand>
</feature>
<dbReference type="Pfam" id="PF01189">
    <property type="entry name" value="Methyltr_RsmB-F"/>
    <property type="match status" value="1"/>
</dbReference>
<keyword evidence="7 14" id="KW-0489">Methyltransferase</keyword>
<comment type="similarity">
    <text evidence="3 14">Belongs to the class I-like SAM-binding methyltransferase superfamily. RsmB/NOP family.</text>
</comment>
<comment type="subcellular location">
    <subcellularLocation>
        <location evidence="2">Cytoplasm</location>
    </subcellularLocation>
</comment>
<reference evidence="17" key="1">
    <citation type="journal article" date="2019" name="Int. J. Syst. Evol. Microbiol.">
        <title>The Global Catalogue of Microorganisms (GCM) 10K type strain sequencing project: providing services to taxonomists for standard genome sequencing and annotation.</title>
        <authorList>
            <consortium name="The Broad Institute Genomics Platform"/>
            <consortium name="The Broad Institute Genome Sequencing Center for Infectious Disease"/>
            <person name="Wu L."/>
            <person name="Ma J."/>
        </authorList>
    </citation>
    <scope>NUCLEOTIDE SEQUENCE [LARGE SCALE GENOMIC DNA]</scope>
    <source>
        <strain evidence="17">JCM 12662</strain>
    </source>
</reference>
<dbReference type="Pfam" id="PF01029">
    <property type="entry name" value="NusB"/>
    <property type="match status" value="1"/>
</dbReference>
<dbReference type="SUPFAM" id="SSF53335">
    <property type="entry name" value="S-adenosyl-L-methionine-dependent methyltransferases"/>
    <property type="match status" value="1"/>
</dbReference>
<dbReference type="InterPro" id="IPR035926">
    <property type="entry name" value="NusB-like_sf"/>
</dbReference>
<dbReference type="Pfam" id="PF22458">
    <property type="entry name" value="RsmF-B_ferredox"/>
    <property type="match status" value="1"/>
</dbReference>
<keyword evidence="10 14" id="KW-0694">RNA-binding</keyword>
<evidence type="ECO:0000256" key="3">
    <source>
        <dbReference type="ARBA" id="ARBA00007494"/>
    </source>
</evidence>
<evidence type="ECO:0000256" key="8">
    <source>
        <dbReference type="ARBA" id="ARBA00022679"/>
    </source>
</evidence>
<evidence type="ECO:0000256" key="2">
    <source>
        <dbReference type="ARBA" id="ARBA00004496"/>
    </source>
</evidence>
<feature type="active site" description="Nucleophile" evidence="14">
    <location>
        <position position="389"/>
    </location>
</feature>
<evidence type="ECO:0000256" key="10">
    <source>
        <dbReference type="ARBA" id="ARBA00022884"/>
    </source>
</evidence>
<accession>A0ABN0X0P3</accession>
<dbReference type="PROSITE" id="PS01153">
    <property type="entry name" value="NOL1_NOP2_SUN"/>
    <property type="match status" value="1"/>
</dbReference>
<dbReference type="Gene3D" id="1.10.940.10">
    <property type="entry name" value="NusB-like"/>
    <property type="match status" value="1"/>
</dbReference>
<keyword evidence="9 14" id="KW-0949">S-adenosyl-L-methionine</keyword>
<dbReference type="CDD" id="cd02440">
    <property type="entry name" value="AdoMet_MTases"/>
    <property type="match status" value="1"/>
</dbReference>
<sequence>MKTKQIKQTSRYLAMELLEKAEKNQSFSNVLLNATVESVQLSKEDRSFLTELVYGVIQNKRLLDYQLEPFIKKQKRLDLWVRQLLRLSLYQMTKLDRVPVHAVVDEAVQIAKVRGHKGISGLVNGVLRNIDRRGVRSVEEIADPIERMAIEYSYPQWIIHLLQEEVGLDDTNKIVQSLSSKSKVSLRVNQAKISKEDAIAALEAEGFELTESSVAEDGLISQNGLPVQTELFKQGKITIQDESSMLVAEAMKVEESDYILDACAAPGGKTVHMATYLKPELHGKIVALDLHENKIKKIKENSDRLGVSQVVETRALDARKSKELFDVESFDKILVDAPCSGLGLMRRKPDIRYQKSLEDIYSLQKVQVDILNSVAPLLKKGGRLIYSTCTITLKENDEVVHRFIEENEDFVIEPVFVKNKELTLSEDGFLHLYPHLYGTDGFFIASLRKKQ</sequence>
<evidence type="ECO:0000256" key="7">
    <source>
        <dbReference type="ARBA" id="ARBA00022603"/>
    </source>
</evidence>
<dbReference type="EC" id="2.1.1.176" evidence="4"/>
<protein>
    <recommendedName>
        <fullName evidence="4">16S rRNA (cytosine(967)-C(5))-methyltransferase</fullName>
        <ecNumber evidence="4">2.1.1.176</ecNumber>
    </recommendedName>
    <alternativeName>
        <fullName evidence="11">16S rRNA m5C967 methyltransferase</fullName>
    </alternativeName>
    <alternativeName>
        <fullName evidence="12">rRNA (cytosine-C(5)-)-methyltransferase RsmB</fullName>
    </alternativeName>
</protein>
<keyword evidence="6" id="KW-0698">rRNA processing</keyword>
<comment type="catalytic activity">
    <reaction evidence="13">
        <text>cytidine(967) in 16S rRNA + S-adenosyl-L-methionine = 5-methylcytidine(967) in 16S rRNA + S-adenosyl-L-homocysteine + H(+)</text>
        <dbReference type="Rhea" id="RHEA:42748"/>
        <dbReference type="Rhea" id="RHEA-COMP:10219"/>
        <dbReference type="Rhea" id="RHEA-COMP:10220"/>
        <dbReference type="ChEBI" id="CHEBI:15378"/>
        <dbReference type="ChEBI" id="CHEBI:57856"/>
        <dbReference type="ChEBI" id="CHEBI:59789"/>
        <dbReference type="ChEBI" id="CHEBI:74483"/>
        <dbReference type="ChEBI" id="CHEBI:82748"/>
        <dbReference type="EC" id="2.1.1.176"/>
    </reaction>
</comment>
<evidence type="ECO:0000259" key="15">
    <source>
        <dbReference type="PROSITE" id="PS51686"/>
    </source>
</evidence>
<gene>
    <name evidence="16" type="primary">rsmB</name>
    <name evidence="16" type="ORF">GCM10008932_01420</name>
</gene>
<feature type="binding site" evidence="14">
    <location>
        <position position="289"/>
    </location>
    <ligand>
        <name>S-adenosyl-L-methionine</name>
        <dbReference type="ChEBI" id="CHEBI:59789"/>
    </ligand>
</feature>
<feature type="domain" description="SAM-dependent MTase RsmB/NOP-type" evidence="15">
    <location>
        <begin position="174"/>
        <end position="450"/>
    </location>
</feature>
<dbReference type="NCBIfam" id="TIGR00563">
    <property type="entry name" value="rsmB"/>
    <property type="match status" value="1"/>
</dbReference>
<keyword evidence="5" id="KW-0963">Cytoplasm</keyword>
<keyword evidence="17" id="KW-1185">Reference proteome</keyword>
<evidence type="ECO:0000313" key="16">
    <source>
        <dbReference type="EMBL" id="GAA0352161.1"/>
    </source>
</evidence>
<dbReference type="Gene3D" id="3.30.70.1170">
    <property type="entry name" value="Sun protein, domain 3"/>
    <property type="match status" value="1"/>
</dbReference>
<dbReference type="InterPro" id="IPR029063">
    <property type="entry name" value="SAM-dependent_MTases_sf"/>
</dbReference>
<dbReference type="EMBL" id="BAAACW010000016">
    <property type="protein sequence ID" value="GAA0352161.1"/>
    <property type="molecule type" value="Genomic_DNA"/>
</dbReference>
<evidence type="ECO:0000256" key="14">
    <source>
        <dbReference type="PROSITE-ProRule" id="PRU01023"/>
    </source>
</evidence>
<dbReference type="PANTHER" id="PTHR22807">
    <property type="entry name" value="NOP2 YEAST -RELATED NOL1/NOP2/FMU SUN DOMAIN-CONTAINING"/>
    <property type="match status" value="1"/>
</dbReference>
<dbReference type="NCBIfam" id="NF011494">
    <property type="entry name" value="PRK14902.1"/>
    <property type="match status" value="1"/>
</dbReference>
<dbReference type="Gene3D" id="3.40.50.150">
    <property type="entry name" value="Vaccinia Virus protein VP39"/>
    <property type="match status" value="1"/>
</dbReference>
<dbReference type="SUPFAM" id="SSF48013">
    <property type="entry name" value="NusB-like"/>
    <property type="match status" value="1"/>
</dbReference>
<evidence type="ECO:0000256" key="13">
    <source>
        <dbReference type="ARBA" id="ARBA00047283"/>
    </source>
</evidence>